<name>A0AAD5UT27_9APHY</name>
<keyword evidence="3" id="KW-1185">Reference proteome</keyword>
<evidence type="ECO:0000313" key="2">
    <source>
        <dbReference type="EMBL" id="KAJ3477053.1"/>
    </source>
</evidence>
<dbReference type="Proteomes" id="UP001212997">
    <property type="component" value="Unassembled WGS sequence"/>
</dbReference>
<feature type="compositionally biased region" description="Basic and acidic residues" evidence="1">
    <location>
        <begin position="77"/>
        <end position="91"/>
    </location>
</feature>
<accession>A0AAD5UT27</accession>
<sequence>MAMIEDNDPINFYLEALIPNSAGNEHRGGADMVREYMFRAFEHQDPNKSKVFLVTRLNRVLEIPREATLNDILDGTRWPRDDPSPFKDWSKKPRRAKRGERDGPVVEDGGVVLFVIPNRYTKAWCGVAHSTSVS</sequence>
<evidence type="ECO:0000313" key="3">
    <source>
        <dbReference type="Proteomes" id="UP001212997"/>
    </source>
</evidence>
<dbReference type="EMBL" id="JANAWD010000637">
    <property type="protein sequence ID" value="KAJ3477053.1"/>
    <property type="molecule type" value="Genomic_DNA"/>
</dbReference>
<protein>
    <submittedName>
        <fullName evidence="2">Uncharacterized protein</fullName>
    </submittedName>
</protein>
<gene>
    <name evidence="2" type="ORF">NLI96_g10731</name>
</gene>
<comment type="caution">
    <text evidence="2">The sequence shown here is derived from an EMBL/GenBank/DDBJ whole genome shotgun (WGS) entry which is preliminary data.</text>
</comment>
<proteinExistence type="predicted"/>
<organism evidence="2 3">
    <name type="scientific">Meripilus lineatus</name>
    <dbReference type="NCBI Taxonomy" id="2056292"/>
    <lineage>
        <taxon>Eukaryota</taxon>
        <taxon>Fungi</taxon>
        <taxon>Dikarya</taxon>
        <taxon>Basidiomycota</taxon>
        <taxon>Agaricomycotina</taxon>
        <taxon>Agaricomycetes</taxon>
        <taxon>Polyporales</taxon>
        <taxon>Meripilaceae</taxon>
        <taxon>Meripilus</taxon>
    </lineage>
</organism>
<dbReference type="AlphaFoldDB" id="A0AAD5UT27"/>
<reference evidence="2" key="1">
    <citation type="submission" date="2022-07" db="EMBL/GenBank/DDBJ databases">
        <title>Genome Sequence of Physisporinus lineatus.</title>
        <authorList>
            <person name="Buettner E."/>
        </authorList>
    </citation>
    <scope>NUCLEOTIDE SEQUENCE</scope>
    <source>
        <strain evidence="2">VT162</strain>
    </source>
</reference>
<feature type="region of interest" description="Disordered" evidence="1">
    <location>
        <begin position="74"/>
        <end position="105"/>
    </location>
</feature>
<evidence type="ECO:0000256" key="1">
    <source>
        <dbReference type="SAM" id="MobiDB-lite"/>
    </source>
</evidence>